<comment type="caution">
    <text evidence="1">The sequence shown here is derived from an EMBL/GenBank/DDBJ whole genome shotgun (WGS) entry which is preliminary data.</text>
</comment>
<evidence type="ECO:0000313" key="2">
    <source>
        <dbReference type="Proteomes" id="UP001141253"/>
    </source>
</evidence>
<proteinExistence type="predicted"/>
<accession>A0ABQ8ZSY2</accession>
<evidence type="ECO:0000313" key="1">
    <source>
        <dbReference type="EMBL" id="KAJ6309517.1"/>
    </source>
</evidence>
<reference evidence="1" key="1">
    <citation type="submission" date="2022-10" db="EMBL/GenBank/DDBJ databases">
        <authorList>
            <person name="Hyden B.L."/>
            <person name="Feng K."/>
            <person name="Yates T."/>
            <person name="Jawdy S."/>
            <person name="Smart L.B."/>
            <person name="Muchero W."/>
        </authorList>
    </citation>
    <scope>NUCLEOTIDE SEQUENCE</scope>
    <source>
        <tissue evidence="1">Shoot tip</tissue>
    </source>
</reference>
<name>A0ABQ8ZSY2_9ROSI</name>
<keyword evidence="2" id="KW-1185">Reference proteome</keyword>
<dbReference type="Proteomes" id="UP001141253">
    <property type="component" value="Unassembled WGS sequence"/>
</dbReference>
<dbReference type="EMBL" id="JAPFFI010000026">
    <property type="protein sequence ID" value="KAJ6309517.1"/>
    <property type="molecule type" value="Genomic_DNA"/>
</dbReference>
<gene>
    <name evidence="1" type="ORF">OIU77_015308</name>
</gene>
<protein>
    <submittedName>
        <fullName evidence="1">Uncharacterized protein</fullName>
    </submittedName>
</protein>
<sequence length="109" mass="12197">MFSGFQHENFSVKVDSGEVSKETFFHQFLSMREMDPLDMPGQNPDSAFWEILHEQVPGGGSPKDGGFILWKFRSAKLYKWGRASKNTLLPGVPETGQVDLAFAQAGLFL</sequence>
<reference evidence="1" key="2">
    <citation type="journal article" date="2023" name="Int. J. Mol. Sci.">
        <title>De Novo Assembly and Annotation of 11 Diverse Shrub Willow (Salix) Genomes Reveals Novel Gene Organization in Sex-Linked Regions.</title>
        <authorList>
            <person name="Hyden B."/>
            <person name="Feng K."/>
            <person name="Yates T.B."/>
            <person name="Jawdy S."/>
            <person name="Cereghino C."/>
            <person name="Smart L.B."/>
            <person name="Muchero W."/>
        </authorList>
    </citation>
    <scope>NUCLEOTIDE SEQUENCE</scope>
    <source>
        <tissue evidence="1">Shoot tip</tissue>
    </source>
</reference>
<organism evidence="1 2">
    <name type="scientific">Salix suchowensis</name>
    <dbReference type="NCBI Taxonomy" id="1278906"/>
    <lineage>
        <taxon>Eukaryota</taxon>
        <taxon>Viridiplantae</taxon>
        <taxon>Streptophyta</taxon>
        <taxon>Embryophyta</taxon>
        <taxon>Tracheophyta</taxon>
        <taxon>Spermatophyta</taxon>
        <taxon>Magnoliopsida</taxon>
        <taxon>eudicotyledons</taxon>
        <taxon>Gunneridae</taxon>
        <taxon>Pentapetalae</taxon>
        <taxon>rosids</taxon>
        <taxon>fabids</taxon>
        <taxon>Malpighiales</taxon>
        <taxon>Salicaceae</taxon>
        <taxon>Saliceae</taxon>
        <taxon>Salix</taxon>
    </lineage>
</organism>